<dbReference type="InterPro" id="IPR000408">
    <property type="entry name" value="Reg_chr_condens"/>
</dbReference>
<dbReference type="EnsemblMetazoa" id="AFAF006999-RA">
    <property type="protein sequence ID" value="AFAF006999-PA"/>
    <property type="gene ID" value="AFAF006999"/>
</dbReference>
<reference evidence="2" key="2">
    <citation type="submission" date="2020-05" db="UniProtKB">
        <authorList>
            <consortium name="EnsemblMetazoa"/>
        </authorList>
    </citation>
    <scope>IDENTIFICATION</scope>
    <source>
        <strain evidence="2">FAR1</strain>
    </source>
</reference>
<dbReference type="PANTHER" id="PTHR46849">
    <property type="entry name" value="RCC1 DOMAIN-CONTAINING PROTEIN 1"/>
    <property type="match status" value="1"/>
</dbReference>
<reference evidence="3" key="1">
    <citation type="submission" date="2014-01" db="EMBL/GenBank/DDBJ databases">
        <title>The Genome Sequence of Anopheles farauti FAR1 (V2).</title>
        <authorList>
            <consortium name="The Broad Institute Genomics Platform"/>
            <person name="Neafsey D.E."/>
            <person name="Besansky N."/>
            <person name="Howell P."/>
            <person name="Walton C."/>
            <person name="Young S.K."/>
            <person name="Zeng Q."/>
            <person name="Gargeya S."/>
            <person name="Fitzgerald M."/>
            <person name="Haas B."/>
            <person name="Abouelleil A."/>
            <person name="Allen A.W."/>
            <person name="Alvarado L."/>
            <person name="Arachchi H.M."/>
            <person name="Berlin A.M."/>
            <person name="Chapman S.B."/>
            <person name="Gainer-Dewar J."/>
            <person name="Goldberg J."/>
            <person name="Griggs A."/>
            <person name="Gujja S."/>
            <person name="Hansen M."/>
            <person name="Howarth C."/>
            <person name="Imamovic A."/>
            <person name="Ireland A."/>
            <person name="Larimer J."/>
            <person name="McCowan C."/>
            <person name="Murphy C."/>
            <person name="Pearson M."/>
            <person name="Poon T.W."/>
            <person name="Priest M."/>
            <person name="Roberts A."/>
            <person name="Saif S."/>
            <person name="Shea T."/>
            <person name="Sisk P."/>
            <person name="Sykes S."/>
            <person name="Wortman J."/>
            <person name="Nusbaum C."/>
            <person name="Birren B."/>
        </authorList>
    </citation>
    <scope>NUCLEOTIDE SEQUENCE [LARGE SCALE GENOMIC DNA]</scope>
    <source>
        <strain evidence="3">FAR1</strain>
    </source>
</reference>
<evidence type="ECO:0000313" key="2">
    <source>
        <dbReference type="EnsemblMetazoa" id="AFAF006999-PA"/>
    </source>
</evidence>
<accession>A0A182QBR2</accession>
<dbReference type="PROSITE" id="PS50012">
    <property type="entry name" value="RCC1_3"/>
    <property type="match status" value="2"/>
</dbReference>
<proteinExistence type="predicted"/>
<dbReference type="VEuPathDB" id="VectorBase:AFAF006999"/>
<feature type="repeat" description="RCC1" evidence="1">
    <location>
        <begin position="142"/>
        <end position="194"/>
    </location>
</feature>
<protein>
    <submittedName>
        <fullName evidence="2">Uncharacterized protein</fullName>
    </submittedName>
</protein>
<organism evidence="2 3">
    <name type="scientific">Anopheles farauti</name>
    <dbReference type="NCBI Taxonomy" id="69004"/>
    <lineage>
        <taxon>Eukaryota</taxon>
        <taxon>Metazoa</taxon>
        <taxon>Ecdysozoa</taxon>
        <taxon>Arthropoda</taxon>
        <taxon>Hexapoda</taxon>
        <taxon>Insecta</taxon>
        <taxon>Pterygota</taxon>
        <taxon>Neoptera</taxon>
        <taxon>Endopterygota</taxon>
        <taxon>Diptera</taxon>
        <taxon>Nematocera</taxon>
        <taxon>Culicoidea</taxon>
        <taxon>Culicidae</taxon>
        <taxon>Anophelinae</taxon>
        <taxon>Anopheles</taxon>
    </lineage>
</organism>
<dbReference type="STRING" id="69004.A0A182QBR2"/>
<dbReference type="Pfam" id="PF00415">
    <property type="entry name" value="RCC1"/>
    <property type="match status" value="2"/>
</dbReference>
<keyword evidence="3" id="KW-1185">Reference proteome</keyword>
<dbReference type="Gene3D" id="2.130.10.30">
    <property type="entry name" value="Regulator of chromosome condensation 1/beta-lactamase-inhibitor protein II"/>
    <property type="match status" value="1"/>
</dbReference>
<dbReference type="Proteomes" id="UP000075886">
    <property type="component" value="Unassembled WGS sequence"/>
</dbReference>
<dbReference type="EMBL" id="AXCN02001608">
    <property type="status" value="NOT_ANNOTATED_CDS"/>
    <property type="molecule type" value="Genomic_DNA"/>
</dbReference>
<dbReference type="InterPro" id="IPR009091">
    <property type="entry name" value="RCC1/BLIP-II"/>
</dbReference>
<dbReference type="PANTHER" id="PTHR46849:SF1">
    <property type="entry name" value="RCC1 DOMAIN-CONTAINING PROTEIN 1"/>
    <property type="match status" value="1"/>
</dbReference>
<dbReference type="SUPFAM" id="SSF50985">
    <property type="entry name" value="RCC1/BLIP-II"/>
    <property type="match status" value="1"/>
</dbReference>
<dbReference type="PRINTS" id="PR00633">
    <property type="entry name" value="RCCNDNSATION"/>
</dbReference>
<dbReference type="AlphaFoldDB" id="A0A182QBR2"/>
<evidence type="ECO:0000313" key="3">
    <source>
        <dbReference type="Proteomes" id="UP000075886"/>
    </source>
</evidence>
<dbReference type="InterPro" id="IPR052830">
    <property type="entry name" value="RCC1_domain-containing"/>
</dbReference>
<evidence type="ECO:0000256" key="1">
    <source>
        <dbReference type="PROSITE-ProRule" id="PRU00235"/>
    </source>
</evidence>
<feature type="repeat" description="RCC1" evidence="1">
    <location>
        <begin position="195"/>
        <end position="252"/>
    </location>
</feature>
<name>A0A182QBR2_9DIPT</name>
<sequence>MAAPILLQLGSLYSYIAHEQTLHIFSILTDEHKTVSFENQITSIAANSKFCLVLLTSGQLLKYDPVADGSVTIDFLGIESNNEKEAKETITHLTCGECVTLACTSANGVYNIPNHTTTLPKHVRIRKVAAGFEHCLLLTTNGDVYSWGGGLRGQLGNGEIVASNDHPCIVEGLAGVKIVDIAAAGWHSGAVSSFGDLYTWGWNNQGQLGLQDAQHHGRVVSQPQLVSFPGDEDVTVEKVHCGIGHTVVEVTTAGSEKDVLIVGWDLENRFDYVRATRTPTFEGFRKLQQPARSEKPNTAVLVGSGANQVYFLHSARNE</sequence>